<evidence type="ECO:0000259" key="1">
    <source>
        <dbReference type="Pfam" id="PF12728"/>
    </source>
</evidence>
<keyword evidence="3" id="KW-1185">Reference proteome</keyword>
<evidence type="ECO:0000313" key="2">
    <source>
        <dbReference type="EMBL" id="ARQ95484.1"/>
    </source>
</evidence>
<dbReference type="Pfam" id="PF12728">
    <property type="entry name" value="HTH_17"/>
    <property type="match status" value="1"/>
</dbReference>
<accession>A0A1X9SHD4</accession>
<dbReference type="EMBL" id="KY945355">
    <property type="protein sequence ID" value="ARQ95484.1"/>
    <property type="molecule type" value="Genomic_DNA"/>
</dbReference>
<dbReference type="InterPro" id="IPR041657">
    <property type="entry name" value="HTH_17"/>
</dbReference>
<dbReference type="GeneID" id="60322955"/>
<protein>
    <recommendedName>
        <fullName evidence="1">Helix-turn-helix domain-containing protein</fullName>
    </recommendedName>
</protein>
<dbReference type="Proteomes" id="UP000226045">
    <property type="component" value="Segment"/>
</dbReference>
<reference evidence="2 3" key="1">
    <citation type="submission" date="2017-04" db="EMBL/GenBank/DDBJ databases">
        <title>The genome sequence of mycobacteriophage Shandong1.</title>
        <authorList>
            <person name="Fan X."/>
            <person name="Zhao Z."/>
            <person name="Zhao K."/>
            <person name="Song S."/>
            <person name="Li J."/>
            <person name="Xie J."/>
        </authorList>
    </citation>
    <scope>NUCLEOTIDE SEQUENCE [LARGE SCALE GENOMIC DNA]</scope>
</reference>
<proteinExistence type="predicted"/>
<organism evidence="2 3">
    <name type="scientific">Mycobacterium phage Shandong1</name>
    <dbReference type="NCBI Taxonomy" id="1983447"/>
    <lineage>
        <taxon>Viruses</taxon>
        <taxon>Duplodnaviria</taxon>
        <taxon>Heunggongvirae</taxon>
        <taxon>Uroviricota</taxon>
        <taxon>Caudoviricetes</taxon>
        <taxon>Weiservirinae</taxon>
        <taxon>Unicornvirus</taxon>
        <taxon>Unicornvirus shandong1</taxon>
    </lineage>
</organism>
<dbReference type="KEGG" id="vg:60322955"/>
<feature type="domain" description="Helix-turn-helix" evidence="1">
    <location>
        <begin position="7"/>
        <end position="55"/>
    </location>
</feature>
<dbReference type="RefSeq" id="YP_009951517.1">
    <property type="nucleotide sequence ID" value="NC_051602.1"/>
</dbReference>
<evidence type="ECO:0000313" key="3">
    <source>
        <dbReference type="Proteomes" id="UP000226045"/>
    </source>
</evidence>
<name>A0A1X9SHD4_9CAUD</name>
<sequence length="63" mass="7238">MQTEPLFLTRAEAAEVLRICEKEVDRLRAKGQIVARRCGRRVLFPLDELRRFAASLPADEIGR</sequence>